<keyword evidence="7 11" id="KW-0653">Protein transport</keyword>
<dbReference type="Proteomes" id="UP000011750">
    <property type="component" value="Chromosome A09"/>
</dbReference>
<dbReference type="PRINTS" id="PR00660">
    <property type="entry name" value="ERLUMENR"/>
</dbReference>
<keyword evidence="10 11" id="KW-0675">Receptor</keyword>
<dbReference type="STRING" id="51351.M4EU24"/>
<dbReference type="Proteomes" id="UP000694005">
    <property type="component" value="Chromosome A09"/>
</dbReference>
<evidence type="ECO:0000256" key="4">
    <source>
        <dbReference type="ARBA" id="ARBA00022692"/>
    </source>
</evidence>
<evidence type="ECO:0000256" key="3">
    <source>
        <dbReference type="ARBA" id="ARBA00022448"/>
    </source>
</evidence>
<keyword evidence="9 11" id="KW-0472">Membrane</keyword>
<accession>M4EU24</accession>
<keyword evidence="6" id="KW-0931">ER-Golgi transport</keyword>
<evidence type="ECO:0000313" key="15">
    <source>
        <dbReference type="EnsemblPlants" id="Bra032306.1-P"/>
    </source>
</evidence>
<protein>
    <recommendedName>
        <fullName evidence="11">ER lumen protein-retaining receptor</fullName>
    </recommendedName>
</protein>
<evidence type="ECO:0000256" key="7">
    <source>
        <dbReference type="ARBA" id="ARBA00022927"/>
    </source>
</evidence>
<evidence type="ECO:0000256" key="12">
    <source>
        <dbReference type="SAM" id="SignalP"/>
    </source>
</evidence>
<keyword evidence="16" id="KW-1185">Reference proteome</keyword>
<evidence type="ECO:0000313" key="14">
    <source>
        <dbReference type="EMBL" id="VDC61604.1"/>
    </source>
</evidence>
<accession>A0A3P5YCY2</accession>
<dbReference type="InterPro" id="IPR000133">
    <property type="entry name" value="ER_ret_rcpt"/>
</dbReference>
<comment type="subcellular location">
    <subcellularLocation>
        <location evidence="1 11">Endoplasmic reticulum membrane</location>
        <topology evidence="1 11">Multi-pass membrane protein</topology>
    </subcellularLocation>
</comment>
<evidence type="ECO:0000313" key="13">
    <source>
        <dbReference type="EMBL" id="CAG7864366.1"/>
    </source>
</evidence>
<evidence type="ECO:0000256" key="9">
    <source>
        <dbReference type="ARBA" id="ARBA00023136"/>
    </source>
</evidence>
<dbReference type="OMA" id="CMRVDRI"/>
<keyword evidence="5 11" id="KW-0256">Endoplasmic reticulum</keyword>
<reference evidence="16" key="1">
    <citation type="journal article" date="2011" name="Nat. Genet.">
        <title>The genome of the mesopolyploid crop species Brassica rapa.</title>
        <authorList>
            <consortium name="Brassica rapa Genome Sequencing Project Consortium"/>
            <person name="Wang X."/>
            <person name="Wang H."/>
            <person name="Wang J."/>
            <person name="Sun R."/>
            <person name="Wu J."/>
            <person name="Liu S."/>
            <person name="Bai Y."/>
            <person name="Mun J.H."/>
            <person name="Bancroft I."/>
            <person name="Cheng F."/>
            <person name="Huang S."/>
            <person name="Li X."/>
            <person name="Hua W."/>
            <person name="Wang J."/>
            <person name="Wang X."/>
            <person name="Freeling M."/>
            <person name="Pires J.C."/>
            <person name="Paterson A.H."/>
            <person name="Chalhoub B."/>
            <person name="Wang B."/>
            <person name="Hayward A."/>
            <person name="Sharpe A.G."/>
            <person name="Park B.S."/>
            <person name="Weisshaar B."/>
            <person name="Liu B."/>
            <person name="Li B."/>
            <person name="Liu B."/>
            <person name="Tong C."/>
            <person name="Song C."/>
            <person name="Duran C."/>
            <person name="Peng C."/>
            <person name="Geng C."/>
            <person name="Koh C."/>
            <person name="Lin C."/>
            <person name="Edwards D."/>
            <person name="Mu D."/>
            <person name="Shen D."/>
            <person name="Soumpourou E."/>
            <person name="Li F."/>
            <person name="Fraser F."/>
            <person name="Conant G."/>
            <person name="Lassalle G."/>
            <person name="King G.J."/>
            <person name="Bonnema G."/>
            <person name="Tang H."/>
            <person name="Wang H."/>
            <person name="Belcram H."/>
            <person name="Zhou H."/>
            <person name="Hirakawa H."/>
            <person name="Abe H."/>
            <person name="Guo H."/>
            <person name="Wang H."/>
            <person name="Jin H."/>
            <person name="Parkin I.A."/>
            <person name="Batley J."/>
            <person name="Kim J.S."/>
            <person name="Just J."/>
            <person name="Li J."/>
            <person name="Xu J."/>
            <person name="Deng J."/>
            <person name="Kim J.A."/>
            <person name="Li J."/>
            <person name="Yu J."/>
            <person name="Meng J."/>
            <person name="Wang J."/>
            <person name="Min J."/>
            <person name="Poulain J."/>
            <person name="Wang J."/>
            <person name="Hatakeyama K."/>
            <person name="Wu K."/>
            <person name="Wang L."/>
            <person name="Fang L."/>
            <person name="Trick M."/>
            <person name="Links M.G."/>
            <person name="Zhao M."/>
            <person name="Jin M."/>
            <person name="Ramchiary N."/>
            <person name="Drou N."/>
            <person name="Berkman P.J."/>
            <person name="Cai Q."/>
            <person name="Huang Q."/>
            <person name="Li R."/>
            <person name="Tabata S."/>
            <person name="Cheng S."/>
            <person name="Zhang S."/>
            <person name="Zhang S."/>
            <person name="Huang S."/>
            <person name="Sato S."/>
            <person name="Sun S."/>
            <person name="Kwon S.J."/>
            <person name="Choi S.R."/>
            <person name="Lee T.H."/>
            <person name="Fan W."/>
            <person name="Zhao X."/>
            <person name="Tan X."/>
            <person name="Xu X."/>
            <person name="Wang Y."/>
            <person name="Qiu Y."/>
            <person name="Yin Y."/>
            <person name="Li Y."/>
            <person name="Du Y."/>
            <person name="Liao Y."/>
            <person name="Lim Y."/>
            <person name="Narusaka Y."/>
            <person name="Wang Y."/>
            <person name="Wang Z."/>
            <person name="Li Z."/>
            <person name="Wang Z."/>
            <person name="Xiong Z."/>
            <person name="Zhang Z."/>
        </authorList>
    </citation>
    <scope>NUCLEOTIDE SEQUENCE [LARGE SCALE GENOMIC DNA]</scope>
    <source>
        <strain evidence="16">cv. Chiifu-401-42</strain>
    </source>
</reference>
<organism evidence="14">
    <name type="scientific">Brassica campestris</name>
    <name type="common">Field mustard</name>
    <dbReference type="NCBI Taxonomy" id="3711"/>
    <lineage>
        <taxon>Eukaryota</taxon>
        <taxon>Viridiplantae</taxon>
        <taxon>Streptophyta</taxon>
        <taxon>Embryophyta</taxon>
        <taxon>Tracheophyta</taxon>
        <taxon>Spermatophyta</taxon>
        <taxon>Magnoliopsida</taxon>
        <taxon>eudicotyledons</taxon>
        <taxon>Gunneridae</taxon>
        <taxon>Pentapetalae</taxon>
        <taxon>rosids</taxon>
        <taxon>malvids</taxon>
        <taxon>Brassicales</taxon>
        <taxon>Brassicaceae</taxon>
        <taxon>Brassiceae</taxon>
        <taxon>Brassica</taxon>
    </lineage>
</organism>
<comment type="caution">
    <text evidence="11">Lacks conserved residue(s) required for the propagation of feature annotation.</text>
</comment>
<proteinExistence type="inferred from homology"/>
<evidence type="ECO:0000313" key="16">
    <source>
        <dbReference type="Proteomes" id="UP000011750"/>
    </source>
</evidence>
<dbReference type="PROSITE" id="PS00952">
    <property type="entry name" value="ER_LUMEN_RECEPTOR_2"/>
    <property type="match status" value="1"/>
</dbReference>
<feature type="transmembrane region" description="Helical" evidence="11">
    <location>
        <begin position="238"/>
        <end position="261"/>
    </location>
</feature>
<dbReference type="GO" id="GO:0016192">
    <property type="term" value="P:vesicle-mediated transport"/>
    <property type="evidence" value="ECO:0007669"/>
    <property type="project" value="UniProtKB-KW"/>
</dbReference>
<reference evidence="14" key="3">
    <citation type="submission" date="2018-11" db="EMBL/GenBank/DDBJ databases">
        <authorList>
            <consortium name="Genoscope - CEA"/>
            <person name="William W."/>
        </authorList>
    </citation>
    <scope>NUCLEOTIDE SEQUENCE</scope>
</reference>
<feature type="transmembrane region" description="Helical" evidence="11">
    <location>
        <begin position="117"/>
        <end position="137"/>
    </location>
</feature>
<dbReference type="EnsemblPlants" id="Bra032306.1">
    <property type="protein sequence ID" value="Bra032306.1-P"/>
    <property type="gene ID" value="Bra032306"/>
</dbReference>
<dbReference type="GO" id="GO:0005783">
    <property type="term" value="C:endoplasmic reticulum"/>
    <property type="evidence" value="ECO:0000318"/>
    <property type="project" value="GO_Central"/>
</dbReference>
<dbReference type="GO" id="GO:0006621">
    <property type="term" value="P:protein retention in ER lumen"/>
    <property type="evidence" value="ECO:0000318"/>
    <property type="project" value="GO_Central"/>
</dbReference>
<dbReference type="Gramene" id="A09p48330.2_BraZ1">
    <property type="protein sequence ID" value="A09p48330.2_BraZ1.CDS"/>
    <property type="gene ID" value="A09g48330.2_BraZ1"/>
</dbReference>
<dbReference type="EMBL" id="LS974625">
    <property type="protein sequence ID" value="CAG7864366.1"/>
    <property type="molecule type" value="Genomic_DNA"/>
</dbReference>
<dbReference type="GO" id="GO:0005801">
    <property type="term" value="C:cis-Golgi network"/>
    <property type="evidence" value="ECO:0000318"/>
    <property type="project" value="GO_Central"/>
</dbReference>
<dbReference type="AlphaFoldDB" id="A0A3P5YCY2"/>
<reference evidence="15" key="4">
    <citation type="submission" date="2023-03" db="UniProtKB">
        <authorList>
            <consortium name="EnsemblPlants"/>
        </authorList>
    </citation>
    <scope>IDENTIFICATION</scope>
    <source>
        <strain evidence="15">cv. Chiifu-401-42</strain>
    </source>
</reference>
<gene>
    <name evidence="14" type="ORF">BRAA09T39215Z</name>
    <name evidence="13" type="ORF">BRAPAZ1V2_A09P48330.2</name>
</gene>
<evidence type="ECO:0000256" key="2">
    <source>
        <dbReference type="ARBA" id="ARBA00010120"/>
    </source>
</evidence>
<feature type="transmembrane region" description="Helical" evidence="11">
    <location>
        <begin position="180"/>
        <end position="200"/>
    </location>
</feature>
<name>A0A3P5YCY2_BRACM</name>
<keyword evidence="8 11" id="KW-1133">Transmembrane helix</keyword>
<feature type="transmembrane region" description="Helical" evidence="11">
    <location>
        <begin position="158"/>
        <end position="174"/>
    </location>
</feature>
<dbReference type="PANTHER" id="PTHR10585">
    <property type="entry name" value="ER LUMEN PROTEIN RETAINING RECEPTOR"/>
    <property type="match status" value="1"/>
</dbReference>
<feature type="transmembrane region" description="Helical" evidence="11">
    <location>
        <begin position="212"/>
        <end position="232"/>
    </location>
</feature>
<keyword evidence="3 11" id="KW-0813">Transport</keyword>
<sequence>MTHLMSILILLLKIYATKSCAGEFSSLVYASKTSSQKQSRIALTCLLSFTMQILLYSSYDRSISRIVVKSHFRLGLREECSYEFDFDWVGISLKTQELYALVFLTRYLDQFTDYVSLYNSVMKVVFIASSLAIVWCMRRHPLVRKSYDMDLDTFRHQYVLFACFVLALLLHEIFTFQEVFWAFSIYLEAVAILPQLVLLQRSGNVDNLTGQYVLFLGAYRGLYIINWIYRYFTEDHFTRWIACVSGLVQTALYADFFYYYYLSWKTNTKLKLPA</sequence>
<dbReference type="PROSITE" id="PS00951">
    <property type="entry name" value="ER_LUMEN_RECEPTOR_1"/>
    <property type="match status" value="1"/>
</dbReference>
<dbReference type="Pfam" id="PF00810">
    <property type="entry name" value="ER_lumen_recept"/>
    <property type="match status" value="1"/>
</dbReference>
<dbReference type="GO" id="GO:0005789">
    <property type="term" value="C:endoplasmic reticulum membrane"/>
    <property type="evidence" value="ECO:0007669"/>
    <property type="project" value="UniProtKB-SubCell"/>
</dbReference>
<reference evidence="16" key="2">
    <citation type="journal article" date="2018" name="Hortic Res">
        <title>Improved Brassica rapa reference genome by single-molecule sequencing and chromosome conformation capture technologies.</title>
        <authorList>
            <person name="Zhang L."/>
            <person name="Cai X."/>
            <person name="Wu J."/>
            <person name="Liu M."/>
            <person name="Grob S."/>
            <person name="Cheng F."/>
            <person name="Liang J."/>
            <person name="Cai C."/>
            <person name="Liu Z."/>
            <person name="Liu B."/>
            <person name="Wang F."/>
            <person name="Li S."/>
            <person name="Liu F."/>
            <person name="Li X."/>
            <person name="Cheng L."/>
            <person name="Yang W."/>
            <person name="Li M.H."/>
            <person name="Grossniklaus U."/>
            <person name="Zheng H."/>
            <person name="Wang X."/>
        </authorList>
    </citation>
    <scope>NUCLEOTIDE SEQUENCE [LARGE SCALE GENOMIC DNA]</scope>
    <source>
        <strain evidence="16">cv. Chiifu-401-42</strain>
    </source>
</reference>
<evidence type="ECO:0000256" key="8">
    <source>
        <dbReference type="ARBA" id="ARBA00022989"/>
    </source>
</evidence>
<keyword evidence="12" id="KW-0732">Signal</keyword>
<keyword evidence="4 11" id="KW-0812">Transmembrane</keyword>
<evidence type="ECO:0000256" key="11">
    <source>
        <dbReference type="RuleBase" id="RU000634"/>
    </source>
</evidence>
<evidence type="ECO:0000256" key="1">
    <source>
        <dbReference type="ARBA" id="ARBA00004477"/>
    </source>
</evidence>
<dbReference type="GO" id="GO:0015031">
    <property type="term" value="P:protein transport"/>
    <property type="evidence" value="ECO:0007669"/>
    <property type="project" value="UniProtKB-KW"/>
</dbReference>
<dbReference type="EMBL" id="LR031568">
    <property type="protein sequence ID" value="VDC61604.1"/>
    <property type="molecule type" value="Genomic_DNA"/>
</dbReference>
<comment type="similarity">
    <text evidence="2 11">Belongs to the ERD2 family.</text>
</comment>
<feature type="chain" id="PRO_5042364384" description="ER lumen protein-retaining receptor" evidence="12">
    <location>
        <begin position="22"/>
        <end position="274"/>
    </location>
</feature>
<dbReference type="Gramene" id="Bra032306.1">
    <property type="protein sequence ID" value="Bra032306.1-P"/>
    <property type="gene ID" value="Bra032306"/>
</dbReference>
<dbReference type="HOGENOM" id="CLU_057784_0_2_1"/>
<evidence type="ECO:0000256" key="5">
    <source>
        <dbReference type="ARBA" id="ARBA00022824"/>
    </source>
</evidence>
<evidence type="ECO:0000256" key="10">
    <source>
        <dbReference type="ARBA" id="ARBA00023170"/>
    </source>
</evidence>
<dbReference type="eggNOG" id="KOG3106">
    <property type="taxonomic scope" value="Eukaryota"/>
</dbReference>
<feature type="signal peptide" evidence="12">
    <location>
        <begin position="1"/>
        <end position="21"/>
    </location>
</feature>
<evidence type="ECO:0000256" key="6">
    <source>
        <dbReference type="ARBA" id="ARBA00022892"/>
    </source>
</evidence>
<dbReference type="GO" id="GO:0046923">
    <property type="term" value="F:ER retention sequence binding"/>
    <property type="evidence" value="ECO:0000318"/>
    <property type="project" value="GO_Central"/>
</dbReference>